<proteinExistence type="predicted"/>
<evidence type="ECO:0000256" key="5">
    <source>
        <dbReference type="SAM" id="Coils"/>
    </source>
</evidence>
<feature type="compositionally biased region" description="Polar residues" evidence="6">
    <location>
        <begin position="302"/>
        <end position="312"/>
    </location>
</feature>
<evidence type="ECO:0000256" key="4">
    <source>
        <dbReference type="ARBA" id="ARBA00023136"/>
    </source>
</evidence>
<dbReference type="OrthoDB" id="342281at2759"/>
<evidence type="ECO:0000256" key="1">
    <source>
        <dbReference type="ARBA" id="ARBA00004370"/>
    </source>
</evidence>
<dbReference type="eggNOG" id="KOG2687">
    <property type="taxonomic scope" value="Eukaryota"/>
</dbReference>
<evidence type="ECO:0000256" key="3">
    <source>
        <dbReference type="ARBA" id="ARBA00022989"/>
    </source>
</evidence>
<dbReference type="HOGENOM" id="CLU_005985_0_0_1"/>
<evidence type="ECO:0000256" key="2">
    <source>
        <dbReference type="ARBA" id="ARBA00022692"/>
    </source>
</evidence>
<comment type="caution">
    <text evidence="9">The sequence shown here is derived from an EMBL/GenBank/DDBJ whole genome shotgun (WGS) entry which is preliminary data.</text>
</comment>
<dbReference type="InParanoid" id="D6RM79"/>
<feature type="region of interest" description="Disordered" evidence="6">
    <location>
        <begin position="104"/>
        <end position="328"/>
    </location>
</feature>
<sequence>MPIAAQHNPNHSWASSSRSQQHIPRSTSVEYEEQARTAAARRLPGPNSRIAGRASSSNTLKPPSRNRSLQHVPDSEGEDSIGPNGRATSPYQAVIAAAKRALAPALDPATYYVRERTPEGEGNSVEHPSGSAPGNDTTYSYEEEERFVQDLQAAKSEQRISGRRGRISKDNQAYKPTSDDEYSSEDDDDDRKRRRRAKPAIRLNNLPTVAGGKTTRKRRTKSKSNILAADEDVSEDISQSDIRSQSAAASQRASVPRISVEPVPPPDDQSLSMAESGLHSIPEVPEDDIRPQSEPPEPEATAKQSRAQSKPPSTGRPRKNSRSSTPVRSQQRFSIGAILGRMFNVFFVLLSSITLIIGRGFGTVFHTVFSRPSQWISSARPGFFRMVGKYIFFAATILSAWYMLQHPALHSLIPSFDRSTSPIYVPPPVPPQDISEVTARLALIEKALSGLTVESEKNKAKVEESAKGFTDIHHKLGEIEGKWSAETKRILDTESRARGALGSTVSSVKEEIAALQAQIEAQKKAYEKEKARVPAGSDEEARAKLKALEDKLLGFEGPLKEALELGKKLASTPAAPAPPAGTAWWNKVIAGSKGRLQITTPDGQDVTGLISQLVDHSVANAMNNKELKVDFALHSAGARVIPSLTSPTFEIKPNSIRAQVAGLITNNGKAIGRPPVTALHPDTYSGDCWPMFGSSGRLGVALAAPVYIDEITIDHVAKEAAFDMRSAPRQMEVWGLVEGADNLAKVKEWQDSELLSRKVAAEAAGEVVDDAWEKRDREAQAALLPPGLPKSGGTYIRLANFTYDIHAPRNVQTFGVDPKIKELGVDFGVVSLRILNNWGRDEYTCLYRFRVHGRKFGEVPPVWAPESEGEGQVEQESS</sequence>
<keyword evidence="3 7" id="KW-1133">Transmembrane helix</keyword>
<feature type="coiled-coil region" evidence="5">
    <location>
        <begin position="505"/>
        <end position="532"/>
    </location>
</feature>
<dbReference type="AlphaFoldDB" id="D6RM79"/>
<dbReference type="Proteomes" id="UP000001861">
    <property type="component" value="Unassembled WGS sequence"/>
</dbReference>
<evidence type="ECO:0000256" key="7">
    <source>
        <dbReference type="SAM" id="Phobius"/>
    </source>
</evidence>
<dbReference type="Gene3D" id="2.60.120.260">
    <property type="entry name" value="Galactose-binding domain-like"/>
    <property type="match status" value="1"/>
</dbReference>
<dbReference type="KEGG" id="cci:CC1G_11655"/>
<protein>
    <submittedName>
        <fullName evidence="9">Spindle pole body-associated protein sad1</fullName>
    </submittedName>
</protein>
<dbReference type="VEuPathDB" id="FungiDB:CC1G_11655"/>
<dbReference type="InterPro" id="IPR045119">
    <property type="entry name" value="SUN1-5"/>
</dbReference>
<feature type="compositionally biased region" description="Polar residues" evidence="6">
    <location>
        <begin position="54"/>
        <end position="69"/>
    </location>
</feature>
<keyword evidence="2 7" id="KW-0812">Transmembrane</keyword>
<comment type="subcellular location">
    <subcellularLocation>
        <location evidence="1">Membrane</location>
    </subcellularLocation>
</comment>
<feature type="transmembrane region" description="Helical" evidence="7">
    <location>
        <begin position="338"/>
        <end position="362"/>
    </location>
</feature>
<feature type="domain" description="SUN" evidence="8">
    <location>
        <begin position="637"/>
        <end position="856"/>
    </location>
</feature>
<evidence type="ECO:0000313" key="9">
    <source>
        <dbReference type="EMBL" id="EFI27877.1"/>
    </source>
</evidence>
<dbReference type="GO" id="GO:0034993">
    <property type="term" value="C:meiotic nuclear membrane microtubule tethering complex"/>
    <property type="evidence" value="ECO:0007669"/>
    <property type="project" value="TreeGrafter"/>
</dbReference>
<keyword evidence="5" id="KW-0175">Coiled coil</keyword>
<evidence type="ECO:0000259" key="8">
    <source>
        <dbReference type="PROSITE" id="PS51469"/>
    </source>
</evidence>
<feature type="compositionally biased region" description="Acidic residues" evidence="6">
    <location>
        <begin position="179"/>
        <end position="189"/>
    </location>
</feature>
<dbReference type="InterPro" id="IPR012919">
    <property type="entry name" value="SUN_dom"/>
</dbReference>
<evidence type="ECO:0000256" key="6">
    <source>
        <dbReference type="SAM" id="MobiDB-lite"/>
    </source>
</evidence>
<dbReference type="RefSeq" id="XP_002911371.1">
    <property type="nucleotide sequence ID" value="XM_002911325.1"/>
</dbReference>
<dbReference type="STRING" id="240176.D6RM79"/>
<evidence type="ECO:0000313" key="10">
    <source>
        <dbReference type="Proteomes" id="UP000001861"/>
    </source>
</evidence>
<organism evidence="9 10">
    <name type="scientific">Coprinopsis cinerea (strain Okayama-7 / 130 / ATCC MYA-4618 / FGSC 9003)</name>
    <name type="common">Inky cap fungus</name>
    <name type="synonym">Hormographiella aspergillata</name>
    <dbReference type="NCBI Taxonomy" id="240176"/>
    <lineage>
        <taxon>Eukaryota</taxon>
        <taxon>Fungi</taxon>
        <taxon>Dikarya</taxon>
        <taxon>Basidiomycota</taxon>
        <taxon>Agaricomycotina</taxon>
        <taxon>Agaricomycetes</taxon>
        <taxon>Agaricomycetidae</taxon>
        <taxon>Agaricales</taxon>
        <taxon>Agaricineae</taxon>
        <taxon>Psathyrellaceae</taxon>
        <taxon>Coprinopsis</taxon>
    </lineage>
</organism>
<feature type="compositionally biased region" description="Polar residues" evidence="6">
    <location>
        <begin position="7"/>
        <end position="29"/>
    </location>
</feature>
<keyword evidence="4 7" id="KW-0472">Membrane</keyword>
<feature type="compositionally biased region" description="Low complexity" evidence="6">
    <location>
        <begin position="236"/>
        <end position="254"/>
    </location>
</feature>
<dbReference type="PANTHER" id="PTHR12911:SF8">
    <property type="entry name" value="KLAROID PROTEIN-RELATED"/>
    <property type="match status" value="1"/>
</dbReference>
<dbReference type="PROSITE" id="PS51469">
    <property type="entry name" value="SUN"/>
    <property type="match status" value="1"/>
</dbReference>
<name>D6RM79_COPC7</name>
<dbReference type="EMBL" id="AACS02000004">
    <property type="protein sequence ID" value="EFI27877.1"/>
    <property type="molecule type" value="Genomic_DNA"/>
</dbReference>
<keyword evidence="10" id="KW-1185">Reference proteome</keyword>
<dbReference type="OMA" id="PEKWSVK"/>
<dbReference type="PANTHER" id="PTHR12911">
    <property type="entry name" value="SAD1/UNC-84-LIKE PROTEIN-RELATED"/>
    <property type="match status" value="1"/>
</dbReference>
<reference evidence="9 10" key="1">
    <citation type="journal article" date="2010" name="Proc. Natl. Acad. Sci. U.S.A.">
        <title>Insights into evolution of multicellular fungi from the assembled chromosomes of the mushroom Coprinopsis cinerea (Coprinus cinereus).</title>
        <authorList>
            <person name="Stajich J.E."/>
            <person name="Wilke S.K."/>
            <person name="Ahren D."/>
            <person name="Au C.H."/>
            <person name="Birren B.W."/>
            <person name="Borodovsky M."/>
            <person name="Burns C."/>
            <person name="Canback B."/>
            <person name="Casselton L.A."/>
            <person name="Cheng C.K."/>
            <person name="Deng J."/>
            <person name="Dietrich F.S."/>
            <person name="Fargo D.C."/>
            <person name="Farman M.L."/>
            <person name="Gathman A.C."/>
            <person name="Goldberg J."/>
            <person name="Guigo R."/>
            <person name="Hoegger P.J."/>
            <person name="Hooker J.B."/>
            <person name="Huggins A."/>
            <person name="James T.Y."/>
            <person name="Kamada T."/>
            <person name="Kilaru S."/>
            <person name="Kodira C."/>
            <person name="Kues U."/>
            <person name="Kupfer D."/>
            <person name="Kwan H.S."/>
            <person name="Lomsadze A."/>
            <person name="Li W."/>
            <person name="Lilly W.W."/>
            <person name="Ma L.J."/>
            <person name="Mackey A.J."/>
            <person name="Manning G."/>
            <person name="Martin F."/>
            <person name="Muraguchi H."/>
            <person name="Natvig D.O."/>
            <person name="Palmerini H."/>
            <person name="Ramesh M.A."/>
            <person name="Rehmeyer C.J."/>
            <person name="Roe B.A."/>
            <person name="Shenoy N."/>
            <person name="Stanke M."/>
            <person name="Ter-Hovhannisyan V."/>
            <person name="Tunlid A."/>
            <person name="Velagapudi R."/>
            <person name="Vision T.J."/>
            <person name="Zeng Q."/>
            <person name="Zolan M.E."/>
            <person name="Pukkila P.J."/>
        </authorList>
    </citation>
    <scope>NUCLEOTIDE SEQUENCE [LARGE SCALE GENOMIC DNA]</scope>
    <source>
        <strain evidence="10">Okayama-7 / 130 / ATCC MYA-4618 / FGSC 9003</strain>
    </source>
</reference>
<feature type="transmembrane region" description="Helical" evidence="7">
    <location>
        <begin position="383"/>
        <end position="404"/>
    </location>
</feature>
<dbReference type="Pfam" id="PF07738">
    <property type="entry name" value="Sad1_UNC"/>
    <property type="match status" value="2"/>
</dbReference>
<dbReference type="GeneID" id="6015305"/>
<accession>D6RM79</accession>
<gene>
    <name evidence="9" type="ORF">CC1G_11655</name>
</gene>
<feature type="region of interest" description="Disordered" evidence="6">
    <location>
        <begin position="1"/>
        <end position="88"/>
    </location>
</feature>
<dbReference type="GO" id="GO:0043495">
    <property type="term" value="F:protein-membrane adaptor activity"/>
    <property type="evidence" value="ECO:0007669"/>
    <property type="project" value="TreeGrafter"/>
</dbReference>